<dbReference type="Gene3D" id="3.40.50.300">
    <property type="entry name" value="P-loop containing nucleotide triphosphate hydrolases"/>
    <property type="match status" value="1"/>
</dbReference>
<organism evidence="1 2">
    <name type="scientific">Candidatus Glomeribacter gigasporarum BEG34</name>
    <dbReference type="NCBI Taxonomy" id="1070319"/>
    <lineage>
        <taxon>Bacteria</taxon>
        <taxon>Pseudomonadati</taxon>
        <taxon>Pseudomonadota</taxon>
        <taxon>Betaproteobacteria</taxon>
        <taxon>Burkholderiales</taxon>
        <taxon>Burkholderiaceae</taxon>
        <taxon>Candidatus Glomeribacter</taxon>
    </lineage>
</organism>
<comment type="caution">
    <text evidence="1">The sequence shown here is derived from an EMBL/GenBank/DDBJ whole genome shotgun (WGS) entry which is preliminary data.</text>
</comment>
<dbReference type="SUPFAM" id="SSF52540">
    <property type="entry name" value="P-loop containing nucleoside triphosphate hydrolases"/>
    <property type="match status" value="1"/>
</dbReference>
<protein>
    <submittedName>
        <fullName evidence="1">TraU like type IV secretion system protein (IcmB-protein)</fullName>
    </submittedName>
</protein>
<dbReference type="Proteomes" id="UP000054051">
    <property type="component" value="Unassembled WGS sequence"/>
</dbReference>
<dbReference type="EMBL" id="CAFB01000035">
    <property type="protein sequence ID" value="CCD28950.1"/>
    <property type="molecule type" value="Genomic_DNA"/>
</dbReference>
<proteinExistence type="predicted"/>
<evidence type="ECO:0000313" key="1">
    <source>
        <dbReference type="EMBL" id="CCD28950.1"/>
    </source>
</evidence>
<name>G2J853_9BURK</name>
<dbReference type="AlphaFoldDB" id="G2J853"/>
<gene>
    <name evidence="1" type="primary">traU</name>
    <name evidence="1" type="ORF">CAGGBEG34_190122</name>
</gene>
<reference evidence="1 2" key="1">
    <citation type="submission" date="2011-08" db="EMBL/GenBank/DDBJ databases">
        <title>The genome of the obligate endobacterium of an arbuscular mycorrhizal fungus reveals an interphylum network of nutritional interactions.</title>
        <authorList>
            <person name="Ghignone S."/>
            <person name="Salvioli A."/>
            <person name="Anca I."/>
            <person name="Lumini E."/>
            <person name="Ortu G."/>
            <person name="Petiti L."/>
            <person name="Cruveiller S."/>
            <person name="Bianciotto V."/>
            <person name="Piffanelli P."/>
            <person name="Lanfranco L."/>
            <person name="Bonfante P."/>
        </authorList>
    </citation>
    <scope>NUCLEOTIDE SEQUENCE [LARGE SCALE GENOMIC DNA]</scope>
    <source>
        <strain evidence="1 2">BEG34</strain>
    </source>
</reference>
<dbReference type="STRING" id="1070319.CAGGBEG34_190122"/>
<dbReference type="OrthoDB" id="7229084at2"/>
<dbReference type="eggNOG" id="COG3451">
    <property type="taxonomic scope" value="Bacteria"/>
</dbReference>
<accession>G2J853</accession>
<sequence>MKLVQPILDNIEAVLTWIARHGLGADLPAYCQLETAIGLDPDDPQAKQQAALDPKGARPTILITRQCAMLTVFELAGSMDVVGDAEFERITGDLQRALAAYFQRTGHSIEITFERDPQRMADTARRLMEPAYQTCARIGLDLKDMLDARCERIAALCAHEVCYVLLYTHLSALGPEAFKREMKAHQARIKACKIAPMRAAQSATAIIKGILHTHQTFIDAMEKDFRAAKLHVTRLSTTDAARAIRQSFDRCRTDDKWRPVLPGDPYTPRNPRHPTHDDLYLPKLSSQLCSGRIDVEGEYLCINGEYHGAATMELGPQDVHDFMRLFHRIGPAIPWRIRFSIEPGGIEAHKFKRLAASIIGFMSESNRAVKRSFDAIETLAQEGECIVSMRIAVATWGPDQKTCQERLSTLVRALQGWGIAQISTDMGDPVAGLVSTLPGFGDRSIAPKLAAPLSDSIRMLPLQRAASPWQECGSILLRTLDGKAYPFQPNSSLQTAWVDLIWAIMGSGKSVWLNTLNLGAILSPGLKRLPLITIIDIGPSSSGLIDLLQNALPPDRQHEAICVRLRNETAFAINPFDTLPGCRKPTAFDREFLISLLTALATPVGKKAPFPNAPELASMLIDAVYEKYATRGAEKHYEPTMDPIVDQALADIGFVQDESTTWWEVTDALTQADRHREARRAQRFAVPVLADCIEALGAERIRSVFEPAEHSRAMTETGMTLLDAMRMVITTALRDFPIIAQHTQFELNDQARVVSIDLEAVTRGAGADGERRAEMMYLFARQMAARQYYLPEDIGALAPPLYHAAHRARVEAVKDEMKALCIDELHRTGGKPSFRRLLALDRREGRKHGIRVSLASQFIADFETDGEPITESAFSIYIMNAGTARSRAQAQTLFGLSDSAMQALQTEVRGAGRFLVWHQTKVGFITQVLHNAPSAIELWAFSTTNQDVGLRRRLYQRLPPAAARKILARAFPGGTAVPAIEMRRAEQGARDDENILDSIADELIAQYRHQIERACAA</sequence>
<dbReference type="InterPro" id="IPR027417">
    <property type="entry name" value="P-loop_NTPase"/>
</dbReference>
<keyword evidence="2" id="KW-1185">Reference proteome</keyword>
<dbReference type="RefSeq" id="WP_006682206.1">
    <property type="nucleotide sequence ID" value="NZ_CAFB01000035.1"/>
</dbReference>
<evidence type="ECO:0000313" key="2">
    <source>
        <dbReference type="Proteomes" id="UP000054051"/>
    </source>
</evidence>